<evidence type="ECO:0000256" key="2">
    <source>
        <dbReference type="SAM" id="SignalP"/>
    </source>
</evidence>
<evidence type="ECO:0000313" key="5">
    <source>
        <dbReference type="Proteomes" id="UP000196317"/>
    </source>
</evidence>
<evidence type="ECO:0000313" key="4">
    <source>
        <dbReference type="EMBL" id="OUT08919.1"/>
    </source>
</evidence>
<reference evidence="4 5" key="1">
    <citation type="submission" date="2017-04" db="EMBL/GenBank/DDBJ databases">
        <title>Complete genome of Campylobacter concisus ATCC 33237T and draft genomes for an additional eight well characterized C. concisus strains.</title>
        <authorList>
            <person name="Cornelius A.J."/>
            <person name="Miller W.G."/>
            <person name="Lastovica A.J."/>
            <person name="On S.L."/>
            <person name="French N.P."/>
            <person name="Vandenberg O."/>
            <person name="Biggs P.J."/>
        </authorList>
    </citation>
    <scope>NUCLEOTIDE SEQUENCE [LARGE SCALE GENOMIC DNA]</scope>
    <source>
        <strain evidence="4 5">CCUG 19995</strain>
    </source>
</reference>
<comment type="caution">
    <text evidence="4">The sequence shown here is derived from an EMBL/GenBank/DDBJ whole genome shotgun (WGS) entry which is preliminary data.</text>
</comment>
<keyword evidence="1" id="KW-0378">Hydrolase</keyword>
<dbReference type="PANTHER" id="PTHR43546:SF9">
    <property type="entry name" value="L-ASCORBATE-6-PHOSPHATE LACTONASE ULAG-RELATED"/>
    <property type="match status" value="1"/>
</dbReference>
<dbReference type="AlphaFoldDB" id="A0A1Y5MKC0"/>
<protein>
    <recommendedName>
        <fullName evidence="3">Metallo-beta-lactamase domain-containing protein</fullName>
    </recommendedName>
</protein>
<accession>A0A1Y5MKC0</accession>
<dbReference type="InterPro" id="IPR036866">
    <property type="entry name" value="RibonucZ/Hydroxyglut_hydro"/>
</dbReference>
<dbReference type="SMART" id="SM00849">
    <property type="entry name" value="Lactamase_B"/>
    <property type="match status" value="1"/>
</dbReference>
<feature type="domain" description="Metallo-beta-lactamase" evidence="3">
    <location>
        <begin position="28"/>
        <end position="211"/>
    </location>
</feature>
<dbReference type="InterPro" id="IPR050114">
    <property type="entry name" value="UPF0173_UPF0282_UlaG_hydrolase"/>
</dbReference>
<dbReference type="RefSeq" id="WP_087582419.1">
    <property type="nucleotide sequence ID" value="NZ_NDYN01000001.1"/>
</dbReference>
<evidence type="ECO:0000256" key="1">
    <source>
        <dbReference type="ARBA" id="ARBA00022801"/>
    </source>
</evidence>
<gene>
    <name evidence="4" type="ORF">B9N65_00860</name>
</gene>
<dbReference type="PANTHER" id="PTHR43546">
    <property type="entry name" value="UPF0173 METAL-DEPENDENT HYDROLASE MJ1163-RELATED"/>
    <property type="match status" value="1"/>
</dbReference>
<dbReference type="EMBL" id="NDYN01000001">
    <property type="protein sequence ID" value="OUT08919.1"/>
    <property type="molecule type" value="Genomic_DNA"/>
</dbReference>
<sequence length="283" mass="30970">MKINKILFLVALFLGFGVANAQDSFQHIRNATAKINYAGVNFLLDPYLAPKGKYPGFEGTLNSHLRNPLIELPMDAKEVYKGVDAIIVTHTHPDHWDEVAAEILPKNIVIFAQHNDDAALIKKQGFKDVRVLDESAEFKGVKLYKAGGAHGTAEMYENKQFAAISGDAMGVVFEAKGHKTLYVMGDTLWTADVNKALNKFNPSVVVMNTGDARVLAFPDNGIIMGKADVAHAAKVLNGATIIAVHMDAVNHTSVSRKDLREFVKKEGIESKITIPNDGEIIKF</sequence>
<dbReference type="Gene3D" id="3.60.15.10">
    <property type="entry name" value="Ribonuclease Z/Hydroxyacylglutathione hydrolase-like"/>
    <property type="match status" value="1"/>
</dbReference>
<proteinExistence type="predicted"/>
<organism evidence="4 5">
    <name type="scientific">Campylobacter concisus</name>
    <dbReference type="NCBI Taxonomy" id="199"/>
    <lineage>
        <taxon>Bacteria</taxon>
        <taxon>Pseudomonadati</taxon>
        <taxon>Campylobacterota</taxon>
        <taxon>Epsilonproteobacteria</taxon>
        <taxon>Campylobacterales</taxon>
        <taxon>Campylobacteraceae</taxon>
        <taxon>Campylobacter</taxon>
    </lineage>
</organism>
<dbReference type="Proteomes" id="UP000196317">
    <property type="component" value="Unassembled WGS sequence"/>
</dbReference>
<evidence type="ECO:0000259" key="3">
    <source>
        <dbReference type="SMART" id="SM00849"/>
    </source>
</evidence>
<dbReference type="InterPro" id="IPR001279">
    <property type="entry name" value="Metallo-B-lactamas"/>
</dbReference>
<dbReference type="GO" id="GO:0016787">
    <property type="term" value="F:hydrolase activity"/>
    <property type="evidence" value="ECO:0007669"/>
    <property type="project" value="UniProtKB-KW"/>
</dbReference>
<name>A0A1Y5MKC0_9BACT</name>
<feature type="signal peptide" evidence="2">
    <location>
        <begin position="1"/>
        <end position="21"/>
    </location>
</feature>
<feature type="chain" id="PRO_5013345846" description="Metallo-beta-lactamase domain-containing protein" evidence="2">
    <location>
        <begin position="22"/>
        <end position="283"/>
    </location>
</feature>
<dbReference type="SUPFAM" id="SSF56281">
    <property type="entry name" value="Metallo-hydrolase/oxidoreductase"/>
    <property type="match status" value="1"/>
</dbReference>
<dbReference type="Pfam" id="PF12706">
    <property type="entry name" value="Lactamase_B_2"/>
    <property type="match status" value="1"/>
</dbReference>
<keyword evidence="2" id="KW-0732">Signal</keyword>